<organism evidence="1 2">
    <name type="scientific">Dendrobium chrysotoxum</name>
    <name type="common">Orchid</name>
    <dbReference type="NCBI Taxonomy" id="161865"/>
    <lineage>
        <taxon>Eukaryota</taxon>
        <taxon>Viridiplantae</taxon>
        <taxon>Streptophyta</taxon>
        <taxon>Embryophyta</taxon>
        <taxon>Tracheophyta</taxon>
        <taxon>Spermatophyta</taxon>
        <taxon>Magnoliopsida</taxon>
        <taxon>Liliopsida</taxon>
        <taxon>Asparagales</taxon>
        <taxon>Orchidaceae</taxon>
        <taxon>Epidendroideae</taxon>
        <taxon>Malaxideae</taxon>
        <taxon>Dendrobiinae</taxon>
        <taxon>Dendrobium</taxon>
    </lineage>
</organism>
<gene>
    <name evidence="1" type="ORF">IEQ34_019021</name>
</gene>
<dbReference type="AlphaFoldDB" id="A0AAV7G672"/>
<evidence type="ECO:0000313" key="2">
    <source>
        <dbReference type="Proteomes" id="UP000775213"/>
    </source>
</evidence>
<protein>
    <submittedName>
        <fullName evidence="1">Uncharacterized protein</fullName>
    </submittedName>
</protein>
<keyword evidence="2" id="KW-1185">Reference proteome</keyword>
<comment type="caution">
    <text evidence="1">The sequence shown here is derived from an EMBL/GenBank/DDBJ whole genome shotgun (WGS) entry which is preliminary data.</text>
</comment>
<name>A0AAV7G672_DENCH</name>
<dbReference type="Proteomes" id="UP000775213">
    <property type="component" value="Unassembled WGS sequence"/>
</dbReference>
<dbReference type="EMBL" id="JAGFBR010000017">
    <property type="protein sequence ID" value="KAH0451722.1"/>
    <property type="molecule type" value="Genomic_DNA"/>
</dbReference>
<evidence type="ECO:0000313" key="1">
    <source>
        <dbReference type="EMBL" id="KAH0451722.1"/>
    </source>
</evidence>
<proteinExistence type="predicted"/>
<reference evidence="1 2" key="1">
    <citation type="journal article" date="2021" name="Hortic Res">
        <title>Chromosome-scale assembly of the Dendrobium chrysotoxum genome enhances the understanding of orchid evolution.</title>
        <authorList>
            <person name="Zhang Y."/>
            <person name="Zhang G.Q."/>
            <person name="Zhang D."/>
            <person name="Liu X.D."/>
            <person name="Xu X.Y."/>
            <person name="Sun W.H."/>
            <person name="Yu X."/>
            <person name="Zhu X."/>
            <person name="Wang Z.W."/>
            <person name="Zhao X."/>
            <person name="Zhong W.Y."/>
            <person name="Chen H."/>
            <person name="Yin W.L."/>
            <person name="Huang T."/>
            <person name="Niu S.C."/>
            <person name="Liu Z.J."/>
        </authorList>
    </citation>
    <scope>NUCLEOTIDE SEQUENCE [LARGE SCALE GENOMIC DNA]</scope>
    <source>
        <strain evidence="1">Lindl</strain>
    </source>
</reference>
<sequence>MLELIQRIKQIQLGRKFSWDHVSVTCIFLLSIRRTFSNLAISLPQFSNCRLMALIWTGRGFIAKWSITIRGQGMRRNKTDPKARQPLLQQLVWIPSLNRGTTHLLQDDGDTLLGHPQLSLDG</sequence>
<accession>A0AAV7G672</accession>